<evidence type="ECO:0000313" key="2">
    <source>
        <dbReference type="EMBL" id="QMS55742.1"/>
    </source>
</evidence>
<evidence type="ECO:0000256" key="1">
    <source>
        <dbReference type="SAM" id="Phobius"/>
    </source>
</evidence>
<dbReference type="RefSeq" id="WP_055085283.1">
    <property type="nucleotide sequence ID" value="NZ_CP059343.1"/>
</dbReference>
<gene>
    <name evidence="2" type="ORF">CIB50_0000434</name>
</gene>
<keyword evidence="1" id="KW-0812">Transmembrane</keyword>
<keyword evidence="3" id="KW-1185">Reference proteome</keyword>
<keyword evidence="1" id="KW-0472">Membrane</keyword>
<protein>
    <recommendedName>
        <fullName evidence="4">Prolipoprotein diacylglyceryl transferase</fullName>
    </recommendedName>
</protein>
<reference evidence="2" key="2">
    <citation type="submission" date="2020-07" db="EMBL/GenBank/DDBJ databases">
        <title>Genome of starter culture bacteria Kocuria salsicia reveals its technological properties and safety for usage in meat industry.</title>
        <authorList>
            <person name="Michael M."/>
            <person name="Konstantin K."/>
            <person name="Evgenii K."/>
            <person name="Galina S."/>
            <person name="Oksana K."/>
            <person name="Andrei L."/>
        </authorList>
    </citation>
    <scope>NUCLEOTIDE SEQUENCE [LARGE SCALE GENOMIC DNA]</scope>
    <source>
        <strain evidence="2">80</strain>
    </source>
</reference>
<dbReference type="KEGG" id="kvr:CIB50_0000434"/>
<dbReference type="AlphaFoldDB" id="A0A7D7Q3G7"/>
<sequence>MLGISLTGQDLNIGSIRVPHALWLGGLVFLIAVGGIGLNMRRDARARQLSVPRRATARNDA</sequence>
<name>A0A7D7Q3G7_KOCVA</name>
<dbReference type="Proteomes" id="UP000216825">
    <property type="component" value="Chromosome"/>
</dbReference>
<reference evidence="2" key="1">
    <citation type="submission" date="2017-08" db="EMBL/GenBank/DDBJ databases">
        <authorList>
            <person name="Minaev M."/>
            <person name="Kurbakov K.A."/>
            <person name="Solodovnikova G.I."/>
            <person name="Kuznetsova O.A."/>
            <person name="Lisitsyn A.B."/>
        </authorList>
    </citation>
    <scope>NUCLEOTIDE SEQUENCE</scope>
    <source>
        <strain evidence="2">80</strain>
    </source>
</reference>
<evidence type="ECO:0008006" key="4">
    <source>
        <dbReference type="Google" id="ProtNLM"/>
    </source>
</evidence>
<evidence type="ECO:0000313" key="3">
    <source>
        <dbReference type="Proteomes" id="UP000216825"/>
    </source>
</evidence>
<dbReference type="EMBL" id="CP059343">
    <property type="protein sequence ID" value="QMS55742.1"/>
    <property type="molecule type" value="Genomic_DNA"/>
</dbReference>
<organism evidence="2 3">
    <name type="scientific">Kocuria varians</name>
    <name type="common">Micrococcus varians</name>
    <dbReference type="NCBI Taxonomy" id="1272"/>
    <lineage>
        <taxon>Bacteria</taxon>
        <taxon>Bacillati</taxon>
        <taxon>Actinomycetota</taxon>
        <taxon>Actinomycetes</taxon>
        <taxon>Micrococcales</taxon>
        <taxon>Micrococcaceae</taxon>
        <taxon>Kocuria</taxon>
    </lineage>
</organism>
<accession>A0A7D7Q3G7</accession>
<feature type="transmembrane region" description="Helical" evidence="1">
    <location>
        <begin position="20"/>
        <end position="40"/>
    </location>
</feature>
<keyword evidence="1" id="KW-1133">Transmembrane helix</keyword>
<proteinExistence type="predicted"/>